<reference evidence="13 14" key="1">
    <citation type="journal article" date="2008" name="J. Bacteriol.">
        <title>'Candidatus Cloacamonas acidaminovorans': genome sequence reconstruction provides a first glimpse of a new bacterial division.</title>
        <authorList>
            <person name="Pelletier E."/>
            <person name="Kreimeyer A."/>
            <person name="Bocs S."/>
            <person name="Rouy Z."/>
            <person name="Gyapay G."/>
            <person name="Chouari R."/>
            <person name="Riviere D."/>
            <person name="Ganesan A."/>
            <person name="Daegelen P."/>
            <person name="Sghir A."/>
            <person name="Cohen G.N."/>
            <person name="Medigue C."/>
            <person name="Weissenbach J."/>
            <person name="Le Paslier D."/>
        </authorList>
    </citation>
    <scope>NUCLEOTIDE SEQUENCE [LARGE SCALE GENOMIC DNA]</scope>
    <source>
        <strain evidence="14">Evry</strain>
    </source>
</reference>
<dbReference type="Pfam" id="PF03167">
    <property type="entry name" value="UDG"/>
    <property type="match status" value="1"/>
</dbReference>
<dbReference type="InterPro" id="IPR005122">
    <property type="entry name" value="Uracil-DNA_glycosylase-like"/>
</dbReference>
<evidence type="ECO:0000256" key="9">
    <source>
        <dbReference type="ARBA" id="ARBA00023004"/>
    </source>
</evidence>
<evidence type="ECO:0000256" key="10">
    <source>
        <dbReference type="ARBA" id="ARBA00023014"/>
    </source>
</evidence>
<keyword evidence="5" id="KW-0004">4Fe-4S</keyword>
<dbReference type="Gene3D" id="3.40.470.10">
    <property type="entry name" value="Uracil-DNA glycosylase-like domain"/>
    <property type="match status" value="1"/>
</dbReference>
<dbReference type="STRING" id="459349.CLOAM0287"/>
<protein>
    <recommendedName>
        <fullName evidence="4">Type-4 uracil-DNA glycosylase</fullName>
        <ecNumber evidence="3">3.2.2.27</ecNumber>
    </recommendedName>
</protein>
<comment type="similarity">
    <text evidence="2">Belongs to the uracil-DNA glycosylase (UDG) superfamily. Type 4 (UDGa) family.</text>
</comment>
<keyword evidence="11" id="KW-0234">DNA repair</keyword>
<proteinExistence type="inferred from homology"/>
<organism evidence="13 14">
    <name type="scientific">Cloacimonas acidaminovorans (strain Evry)</name>
    <dbReference type="NCBI Taxonomy" id="459349"/>
    <lineage>
        <taxon>Bacteria</taxon>
        <taxon>Pseudomonadati</taxon>
        <taxon>Candidatus Cloacimonadota</taxon>
        <taxon>Candidatus Cloacimonadia</taxon>
        <taxon>Candidatus Cloacimonadales</taxon>
        <taxon>Candidatus Cloacimonadaceae</taxon>
        <taxon>Candidatus Cloacimonas</taxon>
    </lineage>
</organism>
<dbReference type="RefSeq" id="WP_015424054.1">
    <property type="nucleotide sequence ID" value="NC_020449.1"/>
</dbReference>
<sequence length="217" mass="24788">MSVNALRQYLEFLKNSGIKELYYPPSDKQKKLTELQKQYSTCTKCPLHNSRRKFVYGEGNPNAIAMLIGEGPGEQEDITGRPFVGAAGQLLEKMLSAINLQRSDVYITNIVKCRPPGNRNPESEERKACLPYLLEQIQIIQPKILLILGLVAAQTLLNNNNTLGWHRGKIHYFMDIPAFVTYHPSALLRNQEWKKPAWIDLQEFQKEYEKLLAATIS</sequence>
<evidence type="ECO:0000256" key="3">
    <source>
        <dbReference type="ARBA" id="ARBA00012030"/>
    </source>
</evidence>
<keyword evidence="8" id="KW-0378">Hydrolase</keyword>
<dbReference type="SMART" id="SM00987">
    <property type="entry name" value="UreE_C"/>
    <property type="match status" value="1"/>
</dbReference>
<dbReference type="EC" id="3.2.2.27" evidence="3"/>
<keyword evidence="6" id="KW-0479">Metal-binding</keyword>
<dbReference type="InterPro" id="IPR036895">
    <property type="entry name" value="Uracil-DNA_glycosylase-like_sf"/>
</dbReference>
<evidence type="ECO:0000256" key="5">
    <source>
        <dbReference type="ARBA" id="ARBA00022485"/>
    </source>
</evidence>
<evidence type="ECO:0000256" key="8">
    <source>
        <dbReference type="ARBA" id="ARBA00022801"/>
    </source>
</evidence>
<dbReference type="SMART" id="SM00986">
    <property type="entry name" value="UDG"/>
    <property type="match status" value="1"/>
</dbReference>
<dbReference type="AlphaFoldDB" id="B0VFE1"/>
<dbReference type="PANTHER" id="PTHR33693">
    <property type="entry name" value="TYPE-5 URACIL-DNA GLYCOSYLASE"/>
    <property type="match status" value="1"/>
</dbReference>
<dbReference type="SUPFAM" id="SSF52141">
    <property type="entry name" value="Uracil-DNA glycosylase-like"/>
    <property type="match status" value="1"/>
</dbReference>
<evidence type="ECO:0000256" key="7">
    <source>
        <dbReference type="ARBA" id="ARBA00022763"/>
    </source>
</evidence>
<dbReference type="GO" id="GO:0006281">
    <property type="term" value="P:DNA repair"/>
    <property type="evidence" value="ECO:0007669"/>
    <property type="project" value="UniProtKB-KW"/>
</dbReference>
<keyword evidence="14" id="KW-1185">Reference proteome</keyword>
<gene>
    <name evidence="13" type="primary">ung</name>
    <name evidence="13" type="ordered locus">CLOAM0287</name>
</gene>
<dbReference type="eggNOG" id="COG1573">
    <property type="taxonomic scope" value="Bacteria"/>
</dbReference>
<dbReference type="GO" id="GO:0046872">
    <property type="term" value="F:metal ion binding"/>
    <property type="evidence" value="ECO:0007669"/>
    <property type="project" value="UniProtKB-KW"/>
</dbReference>
<evidence type="ECO:0000256" key="2">
    <source>
        <dbReference type="ARBA" id="ARBA00006521"/>
    </source>
</evidence>
<dbReference type="InterPro" id="IPR005273">
    <property type="entry name" value="Ura-DNA_glyco_family4"/>
</dbReference>
<name>B0VFE1_CLOAI</name>
<dbReference type="NCBIfam" id="TIGR00758">
    <property type="entry name" value="UDG_fam4"/>
    <property type="match status" value="1"/>
</dbReference>
<evidence type="ECO:0000259" key="12">
    <source>
        <dbReference type="SMART" id="SM00986"/>
    </source>
</evidence>
<dbReference type="OrthoDB" id="5290748at2"/>
<comment type="catalytic activity">
    <reaction evidence="1">
        <text>Hydrolyzes single-stranded DNA or mismatched double-stranded DNA and polynucleotides, releasing free uracil.</text>
        <dbReference type="EC" id="3.2.2.27"/>
    </reaction>
</comment>
<dbReference type="EMBL" id="CU466930">
    <property type="protein sequence ID" value="CAO80193.1"/>
    <property type="molecule type" value="Genomic_DNA"/>
</dbReference>
<accession>B0VFE1</accession>
<evidence type="ECO:0000256" key="11">
    <source>
        <dbReference type="ARBA" id="ARBA00023204"/>
    </source>
</evidence>
<feature type="domain" description="Uracil-DNA glycosylase-like" evidence="12">
    <location>
        <begin position="56"/>
        <end position="202"/>
    </location>
</feature>
<dbReference type="HOGENOM" id="CLU_044815_1_3_0"/>
<evidence type="ECO:0000313" key="14">
    <source>
        <dbReference type="Proteomes" id="UP000002019"/>
    </source>
</evidence>
<dbReference type="GO" id="GO:0051539">
    <property type="term" value="F:4 iron, 4 sulfur cluster binding"/>
    <property type="evidence" value="ECO:0007669"/>
    <property type="project" value="UniProtKB-KW"/>
</dbReference>
<keyword evidence="9" id="KW-0408">Iron</keyword>
<dbReference type="CDD" id="cd10030">
    <property type="entry name" value="UDG-F4_TTUDGA_SPO1dp_like"/>
    <property type="match status" value="1"/>
</dbReference>
<evidence type="ECO:0000256" key="6">
    <source>
        <dbReference type="ARBA" id="ARBA00022723"/>
    </source>
</evidence>
<dbReference type="InterPro" id="IPR051536">
    <property type="entry name" value="UDG_Type-4/5"/>
</dbReference>
<keyword evidence="10" id="KW-0411">Iron-sulfur</keyword>
<keyword evidence="7" id="KW-0227">DNA damage</keyword>
<dbReference type="Proteomes" id="UP000002019">
    <property type="component" value="Chromosome"/>
</dbReference>
<dbReference type="KEGG" id="caci:CLOAM0287"/>
<dbReference type="GO" id="GO:0004844">
    <property type="term" value="F:uracil DNA N-glycosylase activity"/>
    <property type="evidence" value="ECO:0007669"/>
    <property type="project" value="UniProtKB-EC"/>
</dbReference>
<dbReference type="PANTHER" id="PTHR33693:SF1">
    <property type="entry name" value="TYPE-4 URACIL-DNA GLYCOSYLASE"/>
    <property type="match status" value="1"/>
</dbReference>
<evidence type="ECO:0000256" key="1">
    <source>
        <dbReference type="ARBA" id="ARBA00001400"/>
    </source>
</evidence>
<evidence type="ECO:0000256" key="4">
    <source>
        <dbReference type="ARBA" id="ARBA00019403"/>
    </source>
</evidence>
<evidence type="ECO:0000313" key="13">
    <source>
        <dbReference type="EMBL" id="CAO80193.1"/>
    </source>
</evidence>